<dbReference type="KEGG" id="ttu:TERTU_3270"/>
<sequence length="128" mass="13448">MDDSAIEVLAEVEDPGSHPLACDNRLSVLLLPEFAAQAAALHLNRSGDSVFGATDAPVFLAAVKQFNWQGARRCLGGAVLRINAWRLSASAVGAMYQFDATVGDGASGNELSASGRFSLMVAREPQVD</sequence>
<dbReference type="EMBL" id="CP001614">
    <property type="protein sequence ID" value="ACR14318.1"/>
    <property type="molecule type" value="Genomic_DNA"/>
</dbReference>
<evidence type="ECO:0000313" key="2">
    <source>
        <dbReference type="Proteomes" id="UP000009080"/>
    </source>
</evidence>
<proteinExistence type="predicted"/>
<organism evidence="1 2">
    <name type="scientific">Teredinibacter turnerae (strain ATCC 39867 / T7901)</name>
    <dbReference type="NCBI Taxonomy" id="377629"/>
    <lineage>
        <taxon>Bacteria</taxon>
        <taxon>Pseudomonadati</taxon>
        <taxon>Pseudomonadota</taxon>
        <taxon>Gammaproteobacteria</taxon>
        <taxon>Cellvibrionales</taxon>
        <taxon>Cellvibrionaceae</taxon>
        <taxon>Teredinibacter</taxon>
    </lineage>
</organism>
<gene>
    <name evidence="1" type="ordered locus">TERTU_3270</name>
</gene>
<dbReference type="AlphaFoldDB" id="C5BQ08"/>
<evidence type="ECO:0000313" key="1">
    <source>
        <dbReference type="EMBL" id="ACR14318.1"/>
    </source>
</evidence>
<name>C5BQ08_TERTT</name>
<dbReference type="HOGENOM" id="CLU_1958517_0_0_6"/>
<dbReference type="Proteomes" id="UP000009080">
    <property type="component" value="Chromosome"/>
</dbReference>
<keyword evidence="2" id="KW-1185">Reference proteome</keyword>
<protein>
    <submittedName>
        <fullName evidence="1">Uncharacterized protein</fullName>
    </submittedName>
</protein>
<dbReference type="STRING" id="377629.TERTU_3270"/>
<reference evidence="1 2" key="1">
    <citation type="journal article" date="2009" name="PLoS ONE">
        <title>The complete genome of Teredinibacter turnerae T7901: an intracellular endosymbiont of marine wood-boring bivalves (shipworms).</title>
        <authorList>
            <person name="Yang J.C."/>
            <person name="Madupu R."/>
            <person name="Durkin A.S."/>
            <person name="Ekborg N.A."/>
            <person name="Pedamallu C.S."/>
            <person name="Hostetler J.B."/>
            <person name="Radune D."/>
            <person name="Toms B.S."/>
            <person name="Henrissat B."/>
            <person name="Coutinho P.M."/>
            <person name="Schwarz S."/>
            <person name="Field L."/>
            <person name="Trindade-Silva A.E."/>
            <person name="Soares C.A.G."/>
            <person name="Elshahawi S."/>
            <person name="Hanora A."/>
            <person name="Schmidt E.W."/>
            <person name="Haygood M.G."/>
            <person name="Posfai J."/>
            <person name="Benner J."/>
            <person name="Madinger C."/>
            <person name="Nove J."/>
            <person name="Anton B."/>
            <person name="Chaudhary K."/>
            <person name="Foster J."/>
            <person name="Holman A."/>
            <person name="Kumar S."/>
            <person name="Lessard P.A."/>
            <person name="Luyten Y.A."/>
            <person name="Slatko B."/>
            <person name="Wood N."/>
            <person name="Wu B."/>
            <person name="Teplitski M."/>
            <person name="Mougous J.D."/>
            <person name="Ward N."/>
            <person name="Eisen J.A."/>
            <person name="Badger J.H."/>
            <person name="Distel D.L."/>
        </authorList>
    </citation>
    <scope>NUCLEOTIDE SEQUENCE [LARGE SCALE GENOMIC DNA]</scope>
    <source>
        <strain evidence="2">ATCC 39867 / T7901</strain>
    </source>
</reference>
<dbReference type="eggNOG" id="COG4706">
    <property type="taxonomic scope" value="Bacteria"/>
</dbReference>
<accession>C5BQ08</accession>